<dbReference type="PROSITE" id="PS00123">
    <property type="entry name" value="ALKALINE_PHOSPHATASE"/>
    <property type="match status" value="1"/>
</dbReference>
<evidence type="ECO:0000256" key="11">
    <source>
        <dbReference type="ARBA" id="ARBA00023157"/>
    </source>
</evidence>
<accession>A8AK81</accession>
<evidence type="ECO:0000256" key="7">
    <source>
        <dbReference type="ARBA" id="ARBA00022764"/>
    </source>
</evidence>
<evidence type="ECO:0000256" key="9">
    <source>
        <dbReference type="ARBA" id="ARBA00022833"/>
    </source>
</evidence>
<keyword evidence="4" id="KW-0597">Phosphoprotein</keyword>
<dbReference type="PANTHER" id="PTHR11596:SF5">
    <property type="entry name" value="ALKALINE PHOSPHATASE"/>
    <property type="match status" value="1"/>
</dbReference>
<organism evidence="18 19">
    <name type="scientific">Citrobacter koseri (strain ATCC BAA-895 / CDC 4225-83 / SGSC4696)</name>
    <dbReference type="NCBI Taxonomy" id="290338"/>
    <lineage>
        <taxon>Bacteria</taxon>
        <taxon>Pseudomonadati</taxon>
        <taxon>Pseudomonadota</taxon>
        <taxon>Gammaproteobacteria</taxon>
        <taxon>Enterobacterales</taxon>
        <taxon>Enterobacteriaceae</taxon>
        <taxon>Citrobacter</taxon>
    </lineage>
</organism>
<feature type="signal peptide" evidence="17">
    <location>
        <begin position="1"/>
        <end position="21"/>
    </location>
</feature>
<feature type="active site" description="Phosphoserine intermediate" evidence="13">
    <location>
        <position position="124"/>
    </location>
</feature>
<gene>
    <name evidence="18" type="ordered locus">CKO_02788</name>
</gene>
<feature type="binding site" evidence="14">
    <location>
        <position position="73"/>
    </location>
    <ligand>
        <name>Zn(2+)</name>
        <dbReference type="ChEBI" id="CHEBI:29105"/>
        <label>2</label>
    </ligand>
</feature>
<dbReference type="Proteomes" id="UP000008148">
    <property type="component" value="Chromosome"/>
</dbReference>
<reference evidence="18 19" key="1">
    <citation type="submission" date="2007-08" db="EMBL/GenBank/DDBJ databases">
        <authorList>
            <consortium name="The Citrobacter koseri Genome Sequencing Project"/>
            <person name="McClelland M."/>
            <person name="Sanderson E.K."/>
            <person name="Porwollik S."/>
            <person name="Spieth J."/>
            <person name="Clifton W.S."/>
            <person name="Latreille P."/>
            <person name="Courtney L."/>
            <person name="Wang C."/>
            <person name="Pepin K."/>
            <person name="Bhonagiri V."/>
            <person name="Nash W."/>
            <person name="Johnson M."/>
            <person name="Thiruvilangam P."/>
            <person name="Wilson R."/>
        </authorList>
    </citation>
    <scope>NUCLEOTIDE SEQUENCE [LARGE SCALE GENOMIC DNA]</scope>
    <source>
        <strain evidence="19">ATCC BAA-895 / CDC 4225-83 / SGSC4696</strain>
    </source>
</reference>
<evidence type="ECO:0000256" key="12">
    <source>
        <dbReference type="ARBA" id="ARBA00070909"/>
    </source>
</evidence>
<dbReference type="GO" id="GO:0046872">
    <property type="term" value="F:metal ion binding"/>
    <property type="evidence" value="ECO:0007669"/>
    <property type="project" value="UniProtKB-KW"/>
</dbReference>
<dbReference type="CDD" id="cd16012">
    <property type="entry name" value="ALP"/>
    <property type="match status" value="1"/>
</dbReference>
<feature type="binding site" evidence="14">
    <location>
        <position position="391"/>
    </location>
    <ligand>
        <name>Zn(2+)</name>
        <dbReference type="ChEBI" id="CHEBI:29105"/>
        <label>2</label>
    </ligand>
</feature>
<evidence type="ECO:0000256" key="4">
    <source>
        <dbReference type="ARBA" id="ARBA00022553"/>
    </source>
</evidence>
<feature type="binding site" evidence="14">
    <location>
        <position position="344"/>
    </location>
    <ligand>
        <name>Mg(2+)</name>
        <dbReference type="ChEBI" id="CHEBI:18420"/>
    </ligand>
</feature>
<dbReference type="Pfam" id="PF00245">
    <property type="entry name" value="Alk_phosphatase"/>
    <property type="match status" value="1"/>
</dbReference>
<dbReference type="AlphaFoldDB" id="A8AK81"/>
<feature type="binding site" evidence="14">
    <location>
        <position position="434"/>
    </location>
    <ligand>
        <name>Zn(2+)</name>
        <dbReference type="ChEBI" id="CHEBI:29105"/>
        <label>1</label>
    </ligand>
</feature>
<dbReference type="InterPro" id="IPR017850">
    <property type="entry name" value="Alkaline_phosphatase_core_sf"/>
</dbReference>
<dbReference type="GO" id="GO:0042597">
    <property type="term" value="C:periplasmic space"/>
    <property type="evidence" value="ECO:0007669"/>
    <property type="project" value="UniProtKB-SubCell"/>
</dbReference>
<dbReference type="HOGENOM" id="CLU_008539_0_1_6"/>
<feature type="binding site" evidence="14">
    <location>
        <position position="349"/>
    </location>
    <ligand>
        <name>Zn(2+)</name>
        <dbReference type="ChEBI" id="CHEBI:29105"/>
        <label>1</label>
    </ligand>
</feature>
<evidence type="ECO:0000256" key="3">
    <source>
        <dbReference type="ARBA" id="ARBA00012647"/>
    </source>
</evidence>
<evidence type="ECO:0000256" key="14">
    <source>
        <dbReference type="PIRSR" id="PIRSR601952-2"/>
    </source>
</evidence>
<keyword evidence="5 14" id="KW-0479">Metal-binding</keyword>
<evidence type="ECO:0000256" key="10">
    <source>
        <dbReference type="ARBA" id="ARBA00022842"/>
    </source>
</evidence>
<keyword evidence="9 14" id="KW-0862">Zinc</keyword>
<feature type="binding site" evidence="14">
    <location>
        <position position="177"/>
    </location>
    <ligand>
        <name>Mg(2+)</name>
        <dbReference type="ChEBI" id="CHEBI:18420"/>
    </ligand>
</feature>
<feature type="disulfide bond" evidence="15">
    <location>
        <begin position="308"/>
        <end position="358"/>
    </location>
</feature>
<dbReference type="EC" id="3.1.3.1" evidence="3"/>
<evidence type="ECO:0000256" key="17">
    <source>
        <dbReference type="SAM" id="SignalP"/>
    </source>
</evidence>
<dbReference type="PANTHER" id="PTHR11596">
    <property type="entry name" value="ALKALINE PHOSPHATASE"/>
    <property type="match status" value="1"/>
</dbReference>
<keyword evidence="11 15" id="KW-1015">Disulfide bond</keyword>
<keyword evidence="7" id="KW-0574">Periplasm</keyword>
<protein>
    <recommendedName>
        <fullName evidence="12">Alkaline phosphatase</fullName>
        <ecNumber evidence="3">3.1.3.1</ecNumber>
    </recommendedName>
</protein>
<keyword evidence="19" id="KW-1185">Reference proteome</keyword>
<evidence type="ECO:0000256" key="8">
    <source>
        <dbReference type="ARBA" id="ARBA00022801"/>
    </source>
</evidence>
<dbReference type="SUPFAM" id="SSF53649">
    <property type="entry name" value="Alkaline phosphatase-like"/>
    <property type="match status" value="1"/>
</dbReference>
<evidence type="ECO:0000313" key="19">
    <source>
        <dbReference type="Proteomes" id="UP000008148"/>
    </source>
</evidence>
<dbReference type="EMBL" id="CP000822">
    <property type="protein sequence ID" value="ABV13894.1"/>
    <property type="molecule type" value="Genomic_DNA"/>
</dbReference>
<feature type="binding site" evidence="14">
    <location>
        <position position="392"/>
    </location>
    <ligand>
        <name>Zn(2+)</name>
        <dbReference type="ChEBI" id="CHEBI:29105"/>
        <label>2</label>
    </ligand>
</feature>
<evidence type="ECO:0000256" key="2">
    <source>
        <dbReference type="ARBA" id="ARBA00005984"/>
    </source>
</evidence>
<evidence type="ECO:0000256" key="15">
    <source>
        <dbReference type="PIRSR" id="PIRSR601952-3"/>
    </source>
</evidence>
<evidence type="ECO:0000256" key="13">
    <source>
        <dbReference type="PIRSR" id="PIRSR601952-1"/>
    </source>
</evidence>
<dbReference type="InterPro" id="IPR018299">
    <property type="entry name" value="Alkaline_phosphatase_AS"/>
</dbReference>
<comment type="cofactor">
    <cofactor evidence="14">
        <name>Mg(2+)</name>
        <dbReference type="ChEBI" id="CHEBI:18420"/>
    </cofactor>
    <text evidence="14">Binds 1 Mg(2+) ion.</text>
</comment>
<comment type="similarity">
    <text evidence="2 16">Belongs to the alkaline phosphatase family.</text>
</comment>
<dbReference type="SMART" id="SM00098">
    <property type="entry name" value="alkPPc"/>
    <property type="match status" value="1"/>
</dbReference>
<dbReference type="GO" id="GO:0004035">
    <property type="term" value="F:alkaline phosphatase activity"/>
    <property type="evidence" value="ECO:0007669"/>
    <property type="project" value="UniProtKB-EC"/>
</dbReference>
<evidence type="ECO:0000256" key="6">
    <source>
        <dbReference type="ARBA" id="ARBA00022729"/>
    </source>
</evidence>
<proteinExistence type="inferred from homology"/>
<feature type="disulfide bond" evidence="15">
    <location>
        <begin position="190"/>
        <end position="200"/>
    </location>
</feature>
<evidence type="ECO:0000256" key="5">
    <source>
        <dbReference type="ARBA" id="ARBA00022723"/>
    </source>
</evidence>
<keyword evidence="6 17" id="KW-0732">Signal</keyword>
<dbReference type="STRING" id="290338.CKO_02788"/>
<dbReference type="KEGG" id="cko:CKO_02788"/>
<feature type="binding site" evidence="14">
    <location>
        <position position="353"/>
    </location>
    <ligand>
        <name>Zn(2+)</name>
        <dbReference type="ChEBI" id="CHEBI:29105"/>
        <label>1</label>
    </ligand>
</feature>
<feature type="binding site" evidence="14">
    <location>
        <position position="175"/>
    </location>
    <ligand>
        <name>Mg(2+)</name>
        <dbReference type="ChEBI" id="CHEBI:18420"/>
    </ligand>
</feature>
<dbReference type="GeneID" id="45136633"/>
<keyword evidence="8" id="KW-0378">Hydrolase</keyword>
<dbReference type="NCBIfam" id="NF007810">
    <property type="entry name" value="PRK10518.1"/>
    <property type="match status" value="1"/>
</dbReference>
<keyword evidence="10 14" id="KW-0460">Magnesium</keyword>
<dbReference type="OrthoDB" id="9794455at2"/>
<evidence type="ECO:0000256" key="1">
    <source>
        <dbReference type="ARBA" id="ARBA00004418"/>
    </source>
</evidence>
<dbReference type="RefSeq" id="WP_012133607.1">
    <property type="nucleotide sequence ID" value="NC_009792.1"/>
</dbReference>
<evidence type="ECO:0000256" key="16">
    <source>
        <dbReference type="RuleBase" id="RU003946"/>
    </source>
</evidence>
<evidence type="ECO:0000313" key="18">
    <source>
        <dbReference type="EMBL" id="ABV13894.1"/>
    </source>
</evidence>
<dbReference type="Gene3D" id="3.40.720.10">
    <property type="entry name" value="Alkaline Phosphatase, subunit A"/>
    <property type="match status" value="1"/>
</dbReference>
<dbReference type="FunFam" id="3.40.720.10:FF:000040">
    <property type="entry name" value="Alkaline phosphatase"/>
    <property type="match status" value="1"/>
</dbReference>
<feature type="chain" id="PRO_5002717536" description="Alkaline phosphatase" evidence="17">
    <location>
        <begin position="22"/>
        <end position="471"/>
    </location>
</feature>
<dbReference type="PRINTS" id="PR00113">
    <property type="entry name" value="ALKPHPHTASE"/>
</dbReference>
<name>A8AK81_CITK8</name>
<comment type="cofactor">
    <cofactor evidence="14">
        <name>Zn(2+)</name>
        <dbReference type="ChEBI" id="CHEBI:29105"/>
    </cofactor>
    <text evidence="14">Binds 2 Zn(2+) ions.</text>
</comment>
<sequence>MKQSAIAIALLPLLFTPITHARTSTMTVLDNRAAQGDITTPGGARRLAGDQTAALRDSLSDKPAKNIILLIGDGMGDSEITAARNYAQGAGGFFKGIDALPLTGQYTHYALDKETGKPDYVTDSAASATAWSTGVKTYNGALGVDIHEKDHTTILEMAKAAGLATGNVSTAELQDATPAALVSHVTSRKCYGPNLTSTLCPTNALEKGGKGSITEQLLNTRADVTLGGGAATFAEMATAGEWQGKTLREQALARGYQLVNDADSLKAVTAANQDKPLLGLFSDGNMPVRWEGPKASYHGNLEQPAVTCKANPQRDDTVPTLAQMTDKAIELLSKNEKGFFLQVEGASIDKQDHAANPCGQIGETVDLDEAVQRALAFAKKEGNTLVVVTADHAHSSQIIAPESKAPGLTQALNTKDGAVMVISYGNSEEESQEHTGSQLRIAAYGPHAANVVGLTDQTDLFYTMKAALGLK</sequence>
<dbReference type="InterPro" id="IPR001952">
    <property type="entry name" value="Alkaline_phosphatase"/>
</dbReference>
<comment type="subcellular location">
    <subcellularLocation>
        <location evidence="1">Periplasm</location>
    </subcellularLocation>
</comment>